<organism evidence="1 2">
    <name type="scientific">Abeliophyllum distichum</name>
    <dbReference type="NCBI Taxonomy" id="126358"/>
    <lineage>
        <taxon>Eukaryota</taxon>
        <taxon>Viridiplantae</taxon>
        <taxon>Streptophyta</taxon>
        <taxon>Embryophyta</taxon>
        <taxon>Tracheophyta</taxon>
        <taxon>Spermatophyta</taxon>
        <taxon>Magnoliopsida</taxon>
        <taxon>eudicotyledons</taxon>
        <taxon>Gunneridae</taxon>
        <taxon>Pentapetalae</taxon>
        <taxon>asterids</taxon>
        <taxon>lamiids</taxon>
        <taxon>Lamiales</taxon>
        <taxon>Oleaceae</taxon>
        <taxon>Forsythieae</taxon>
        <taxon>Abeliophyllum</taxon>
    </lineage>
</organism>
<accession>A0ABD1TKX9</accession>
<keyword evidence="2" id="KW-1185">Reference proteome</keyword>
<evidence type="ECO:0000313" key="1">
    <source>
        <dbReference type="EMBL" id="KAL2513389.1"/>
    </source>
</evidence>
<proteinExistence type="predicted"/>
<dbReference type="PANTHER" id="PTHR48449:SF1">
    <property type="entry name" value="DUF1985 DOMAIN-CONTAINING PROTEIN"/>
    <property type="match status" value="1"/>
</dbReference>
<name>A0ABD1TKX9_9LAMI</name>
<dbReference type="EMBL" id="JBFOLK010000005">
    <property type="protein sequence ID" value="KAL2513389.1"/>
    <property type="molecule type" value="Genomic_DNA"/>
</dbReference>
<sequence>MEDKCKLGLEYILETVLRCKHHKTSIDVFCLDVVDDVVVFNAYSWGRRCFMDTLHAFKRMNTIKDSKTDRKYDVYGFPLAMQLKVHPILTPIPEEMENAYIQEFYIPSRVPDPILDLYIVGEEAIDFDGASNYFSVMAKVLVESDRVKDQEVDMEIETRDHLEVETRVQIDMETEMEIGQLDIETDGELVVETDGMTDGWSRRRMDNWMWRSRS</sequence>
<dbReference type="Proteomes" id="UP001604336">
    <property type="component" value="Unassembled WGS sequence"/>
</dbReference>
<dbReference type="AlphaFoldDB" id="A0ABD1TKX9"/>
<comment type="caution">
    <text evidence="1">The sequence shown here is derived from an EMBL/GenBank/DDBJ whole genome shotgun (WGS) entry which is preliminary data.</text>
</comment>
<protein>
    <submittedName>
        <fullName evidence="1">Uncharacterized protein</fullName>
    </submittedName>
</protein>
<evidence type="ECO:0000313" key="2">
    <source>
        <dbReference type="Proteomes" id="UP001604336"/>
    </source>
</evidence>
<gene>
    <name evidence="1" type="ORF">Adt_18989</name>
</gene>
<reference evidence="2" key="1">
    <citation type="submission" date="2024-07" db="EMBL/GenBank/DDBJ databases">
        <title>Two chromosome-level genome assemblies of Korean endemic species Abeliophyllum distichum and Forsythia ovata (Oleaceae).</title>
        <authorList>
            <person name="Jang H."/>
        </authorList>
    </citation>
    <scope>NUCLEOTIDE SEQUENCE [LARGE SCALE GENOMIC DNA]</scope>
</reference>
<dbReference type="PANTHER" id="PTHR48449">
    <property type="entry name" value="DUF1985 DOMAIN-CONTAINING PROTEIN"/>
    <property type="match status" value="1"/>
</dbReference>